<organism evidence="1 2">
    <name type="scientific">Pontibacter mangrovi</name>
    <dbReference type="NCBI Taxonomy" id="2589816"/>
    <lineage>
        <taxon>Bacteria</taxon>
        <taxon>Pseudomonadati</taxon>
        <taxon>Bacteroidota</taxon>
        <taxon>Cytophagia</taxon>
        <taxon>Cytophagales</taxon>
        <taxon>Hymenobacteraceae</taxon>
        <taxon>Pontibacter</taxon>
    </lineage>
</organism>
<dbReference type="RefSeq" id="WP_140619970.1">
    <property type="nucleotide sequence ID" value="NZ_VFRQ01000002.1"/>
</dbReference>
<proteinExistence type="predicted"/>
<sequence length="76" mass="8782">METFFVSKVSMLNIIRLSSCCIGYLQKYNHPTGQVFSGLRGSFMLQIHTYTRRKALCCRQALPLPKSRNPIKKIYP</sequence>
<comment type="caution">
    <text evidence="1">The sequence shown here is derived from an EMBL/GenBank/DDBJ whole genome shotgun (WGS) entry which is preliminary data.</text>
</comment>
<dbReference type="AlphaFoldDB" id="A0A501WDU2"/>
<accession>A0A501WDU2</accession>
<dbReference type="EMBL" id="VFRQ01000002">
    <property type="protein sequence ID" value="TPE45341.1"/>
    <property type="molecule type" value="Genomic_DNA"/>
</dbReference>
<evidence type="ECO:0000313" key="2">
    <source>
        <dbReference type="Proteomes" id="UP000316727"/>
    </source>
</evidence>
<keyword evidence="2" id="KW-1185">Reference proteome</keyword>
<dbReference type="Proteomes" id="UP000316727">
    <property type="component" value="Unassembled WGS sequence"/>
</dbReference>
<reference evidence="1 2" key="1">
    <citation type="submission" date="2019-06" db="EMBL/GenBank/DDBJ databases">
        <title>A novel bacterium of genus Pontibacter, isolated from marine sediment.</title>
        <authorList>
            <person name="Huang H."/>
            <person name="Mo K."/>
            <person name="Hu Y."/>
        </authorList>
    </citation>
    <scope>NUCLEOTIDE SEQUENCE [LARGE SCALE GENOMIC DNA]</scope>
    <source>
        <strain evidence="1 2">HB172049</strain>
    </source>
</reference>
<protein>
    <submittedName>
        <fullName evidence="1">Uncharacterized protein</fullName>
    </submittedName>
</protein>
<evidence type="ECO:0000313" key="1">
    <source>
        <dbReference type="EMBL" id="TPE45341.1"/>
    </source>
</evidence>
<name>A0A501WDU2_9BACT</name>
<gene>
    <name evidence="1" type="ORF">FJM65_04700</name>
</gene>